<evidence type="ECO:0000313" key="2">
    <source>
        <dbReference type="Proteomes" id="UP000245638"/>
    </source>
</evidence>
<protein>
    <recommendedName>
        <fullName evidence="3">Clan AA aspartic protease</fullName>
    </recommendedName>
</protein>
<dbReference type="Proteomes" id="UP000245638">
    <property type="component" value="Unassembled WGS sequence"/>
</dbReference>
<name>A0A2T9X340_9CREN</name>
<gene>
    <name evidence="1" type="ORF">DDW13_07190</name>
</gene>
<organism evidence="1 2">
    <name type="scientific">Acidianus hospitalis</name>
    <dbReference type="NCBI Taxonomy" id="563177"/>
    <lineage>
        <taxon>Archaea</taxon>
        <taxon>Thermoproteota</taxon>
        <taxon>Thermoprotei</taxon>
        <taxon>Sulfolobales</taxon>
        <taxon>Sulfolobaceae</taxon>
        <taxon>Acidianus</taxon>
    </lineage>
</organism>
<sequence>MCKDKNKFQTSFKIDSGFIGYDIAIPANIASKLSLSPSKVEKFSTVIGSVTLHAGNDAILCLGDKVYKISYVIHHGRFPLISINFLKNISEIMIIDFINSSLTVILK</sequence>
<reference evidence="1 2" key="1">
    <citation type="journal article" date="2015" name="Appl. Environ. Microbiol.">
        <title>Nanoarchaeota, Their Sulfolobales Host, and Nanoarchaeota Virus Distribution across Yellowstone National Park Hot Springs.</title>
        <authorList>
            <person name="Munson-McGee J.H."/>
            <person name="Field E.K."/>
            <person name="Bateson M."/>
            <person name="Rooney C."/>
            <person name="Stepanauskas R."/>
            <person name="Young M.J."/>
        </authorList>
    </citation>
    <scope>NUCLEOTIDE SEQUENCE [LARGE SCALE GENOMIC DNA]</scope>
    <source>
        <strain evidence="1">SCGC AC-742_N10</strain>
    </source>
</reference>
<comment type="caution">
    <text evidence="1">The sequence shown here is derived from an EMBL/GenBank/DDBJ whole genome shotgun (WGS) entry which is preliminary data.</text>
</comment>
<evidence type="ECO:0000313" key="1">
    <source>
        <dbReference type="EMBL" id="PVU74518.1"/>
    </source>
</evidence>
<proteinExistence type="predicted"/>
<accession>A0A2T9X340</accession>
<evidence type="ECO:0008006" key="3">
    <source>
        <dbReference type="Google" id="ProtNLM"/>
    </source>
</evidence>
<dbReference type="AlphaFoldDB" id="A0A2T9X340"/>
<dbReference type="EMBL" id="QEFD01000207">
    <property type="protein sequence ID" value="PVU74518.1"/>
    <property type="molecule type" value="Genomic_DNA"/>
</dbReference>